<reference evidence="4 5" key="1">
    <citation type="submission" date="2016-03" db="EMBL/GenBank/DDBJ databases">
        <title>Chemosynthetic sulphur-oxidizing symbionts of marine invertebrate animals are capable of nitrogen fixation.</title>
        <authorList>
            <person name="Petersen J.M."/>
            <person name="Kemper A."/>
            <person name="Gruber-Vodicka H."/>
            <person name="Cardini U."/>
            <person name="Geest Mvander."/>
            <person name="Kleiner M."/>
            <person name="Bulgheresi S."/>
            <person name="Fussmann M."/>
            <person name="Herbold C."/>
            <person name="Seah B.K.B."/>
            <person name="Antony C.Paul."/>
            <person name="Liu D."/>
            <person name="Belitz A."/>
            <person name="Weber M."/>
        </authorList>
    </citation>
    <scope>NUCLEOTIDE SEQUENCE [LARGE SCALE GENOMIC DNA]</scope>
    <source>
        <strain evidence="4">G_D</strain>
    </source>
</reference>
<dbReference type="InterPro" id="IPR044087">
    <property type="entry name" value="NahD-like"/>
</dbReference>
<protein>
    <recommendedName>
        <fullName evidence="1">2-hydroxychromene-2-carboxylate isomerase</fullName>
        <ecNumber evidence="1">5.99.1.4</ecNumber>
    </recommendedName>
</protein>
<feature type="domain" description="DSBA-like thioredoxin" evidence="3">
    <location>
        <begin position="7"/>
        <end position="189"/>
    </location>
</feature>
<dbReference type="GO" id="GO:0018845">
    <property type="term" value="F:2-hydroxychromene-2-carboxylate isomerase activity"/>
    <property type="evidence" value="ECO:0007669"/>
    <property type="project" value="UniProtKB-UniRule"/>
</dbReference>
<dbReference type="RefSeq" id="WP_069024150.1">
    <property type="nucleotide sequence ID" value="NZ_LVJZ01000003.1"/>
</dbReference>
<keyword evidence="5" id="KW-1185">Reference proteome</keyword>
<proteinExistence type="inferred from homology"/>
<dbReference type="STRING" id="1818881.A3196_03600"/>
<evidence type="ECO:0000259" key="3">
    <source>
        <dbReference type="Pfam" id="PF01323"/>
    </source>
</evidence>
<dbReference type="InterPro" id="IPR051924">
    <property type="entry name" value="GST_Kappa/NadH"/>
</dbReference>
<dbReference type="InterPro" id="IPR014440">
    <property type="entry name" value="HCCAis_GSTk"/>
</dbReference>
<comment type="caution">
    <text evidence="4">The sequence shown here is derived from an EMBL/GenBank/DDBJ whole genome shotgun (WGS) entry which is preliminary data.</text>
</comment>
<dbReference type="PANTHER" id="PTHR42943:SF2">
    <property type="entry name" value="GLUTATHIONE S-TRANSFERASE KAPPA 1"/>
    <property type="match status" value="1"/>
</dbReference>
<dbReference type="EMBL" id="LVJZ01000003">
    <property type="protein sequence ID" value="ODB95924.1"/>
    <property type="molecule type" value="Genomic_DNA"/>
</dbReference>
<dbReference type="PIRSF" id="PIRSF006386">
    <property type="entry name" value="HCCAis_GSTk"/>
    <property type="match status" value="1"/>
</dbReference>
<comment type="catalytic activity">
    <reaction evidence="1">
        <text>2-hydroxychromene-2-carboxylate = (3E)-4-(2-hydroxyphenyl)-2-oxobut-3-enoate</text>
        <dbReference type="Rhea" id="RHEA:27401"/>
        <dbReference type="ChEBI" id="CHEBI:59350"/>
        <dbReference type="ChEBI" id="CHEBI:59353"/>
        <dbReference type="EC" id="5.99.1.4"/>
    </reaction>
</comment>
<dbReference type="AlphaFoldDB" id="A0A1E2UN04"/>
<evidence type="ECO:0000313" key="4">
    <source>
        <dbReference type="EMBL" id="ODB95924.1"/>
    </source>
</evidence>
<name>A0A1E2UN04_9GAMM</name>
<dbReference type="GO" id="GO:0006749">
    <property type="term" value="P:glutathione metabolic process"/>
    <property type="evidence" value="ECO:0007669"/>
    <property type="project" value="TreeGrafter"/>
</dbReference>
<dbReference type="Pfam" id="PF01323">
    <property type="entry name" value="DSBA"/>
    <property type="match status" value="1"/>
</dbReference>
<dbReference type="Gene3D" id="3.40.30.10">
    <property type="entry name" value="Glutaredoxin"/>
    <property type="match status" value="1"/>
</dbReference>
<gene>
    <name evidence="4" type="ORF">A3196_03600</name>
</gene>
<evidence type="ECO:0000313" key="5">
    <source>
        <dbReference type="Proteomes" id="UP000094849"/>
    </source>
</evidence>
<sequence>MVEPVDVYFYFNFRSPYCYLASKTLWPIFEDYHTRLVWRPLGGWDGRSPPEVAVKKLPIARQDMARFARRLGVPVNPPPKTTDPTLAGAGSLLAERKGVLKPYINEVMRKEWAEGADIGQLDILLQVGESIGLDREELAETANDPDNQAQLMRNWQEADEKGAVGVPTFIIGEEIFWGQDRIDFVLEHLRELWLSRL</sequence>
<dbReference type="GO" id="GO:0004364">
    <property type="term" value="F:glutathione transferase activity"/>
    <property type="evidence" value="ECO:0007669"/>
    <property type="project" value="TreeGrafter"/>
</dbReference>
<evidence type="ECO:0000256" key="1">
    <source>
        <dbReference type="PIRNR" id="PIRNR006386"/>
    </source>
</evidence>
<dbReference type="CDD" id="cd03022">
    <property type="entry name" value="DsbA_HCCA_Iso"/>
    <property type="match status" value="1"/>
</dbReference>
<dbReference type="Proteomes" id="UP000094849">
    <property type="component" value="Unassembled WGS sequence"/>
</dbReference>
<keyword evidence="1" id="KW-0413">Isomerase</keyword>
<dbReference type="InterPro" id="IPR036249">
    <property type="entry name" value="Thioredoxin-like_sf"/>
</dbReference>
<dbReference type="GO" id="GO:1901170">
    <property type="term" value="P:naphthalene catabolic process"/>
    <property type="evidence" value="ECO:0007669"/>
    <property type="project" value="InterPro"/>
</dbReference>
<organism evidence="4 5">
    <name type="scientific">Candidatus Thiodiazotropha endoloripes</name>
    <dbReference type="NCBI Taxonomy" id="1818881"/>
    <lineage>
        <taxon>Bacteria</taxon>
        <taxon>Pseudomonadati</taxon>
        <taxon>Pseudomonadota</taxon>
        <taxon>Gammaproteobacteria</taxon>
        <taxon>Chromatiales</taxon>
        <taxon>Sedimenticolaceae</taxon>
        <taxon>Candidatus Thiodiazotropha</taxon>
    </lineage>
</organism>
<dbReference type="SUPFAM" id="SSF52833">
    <property type="entry name" value="Thioredoxin-like"/>
    <property type="match status" value="1"/>
</dbReference>
<dbReference type="InterPro" id="IPR001853">
    <property type="entry name" value="DSBA-like_thioredoxin_dom"/>
</dbReference>
<evidence type="ECO:0000256" key="2">
    <source>
        <dbReference type="PIRSR" id="PIRSR006386-1"/>
    </source>
</evidence>
<dbReference type="EC" id="5.99.1.4" evidence="1"/>
<comment type="similarity">
    <text evidence="1">Belongs to the GST superfamily. NadH family.</text>
</comment>
<dbReference type="GO" id="GO:0004602">
    <property type="term" value="F:glutathione peroxidase activity"/>
    <property type="evidence" value="ECO:0007669"/>
    <property type="project" value="TreeGrafter"/>
</dbReference>
<accession>A0A1E2UN04</accession>
<feature type="active site" description="Nucleophile" evidence="2">
    <location>
        <position position="15"/>
    </location>
</feature>
<dbReference type="PANTHER" id="PTHR42943">
    <property type="entry name" value="GLUTATHIONE S-TRANSFERASE KAPPA"/>
    <property type="match status" value="1"/>
</dbReference>